<evidence type="ECO:0000313" key="4">
    <source>
        <dbReference type="EMBL" id="CAB4222239.1"/>
    </source>
</evidence>
<evidence type="ECO:0000313" key="1">
    <source>
        <dbReference type="EMBL" id="CAB4186073.1"/>
    </source>
</evidence>
<protein>
    <submittedName>
        <fullName evidence="3">Uncharacterized protein</fullName>
    </submittedName>
</protein>
<accession>A0A6J5SQ15</accession>
<sequence length="90" mass="10797">MRNIREALRRLDHRRTDYWMCRRDTDPIGEWTMCLDPYLNDWDWRVNIGSNNVRSVRRIINATKCKVIADNLQTARRIVDKMRTQAHGPA</sequence>
<proteinExistence type="predicted"/>
<dbReference type="EMBL" id="LR797453">
    <property type="protein sequence ID" value="CAB4217290.1"/>
    <property type="molecule type" value="Genomic_DNA"/>
</dbReference>
<dbReference type="EMBL" id="LR797087">
    <property type="protein sequence ID" value="CAB4186073.1"/>
    <property type="molecule type" value="Genomic_DNA"/>
</dbReference>
<organism evidence="3">
    <name type="scientific">uncultured Caudovirales phage</name>
    <dbReference type="NCBI Taxonomy" id="2100421"/>
    <lineage>
        <taxon>Viruses</taxon>
        <taxon>Duplodnaviria</taxon>
        <taxon>Heunggongvirae</taxon>
        <taxon>Uroviricota</taxon>
        <taxon>Caudoviricetes</taxon>
        <taxon>Peduoviridae</taxon>
        <taxon>Maltschvirus</taxon>
        <taxon>Maltschvirus maltsch</taxon>
    </lineage>
</organism>
<gene>
    <name evidence="1" type="ORF">UFOVP1139_12</name>
    <name evidence="2" type="ORF">UFOVP1209_24</name>
    <name evidence="3" type="ORF">UFOVP1499_23</name>
    <name evidence="4" type="ORF">UFOVP1646_12</name>
</gene>
<evidence type="ECO:0000313" key="3">
    <source>
        <dbReference type="EMBL" id="CAB4217290.1"/>
    </source>
</evidence>
<reference evidence="3" key="1">
    <citation type="submission" date="2020-05" db="EMBL/GenBank/DDBJ databases">
        <authorList>
            <person name="Chiriac C."/>
            <person name="Salcher M."/>
            <person name="Ghai R."/>
            <person name="Kavagutti S V."/>
        </authorList>
    </citation>
    <scope>NUCLEOTIDE SEQUENCE</scope>
</reference>
<name>A0A6J5SQ15_9CAUD</name>
<dbReference type="EMBL" id="LR797508">
    <property type="protein sequence ID" value="CAB4222239.1"/>
    <property type="molecule type" value="Genomic_DNA"/>
</dbReference>
<evidence type="ECO:0000313" key="2">
    <source>
        <dbReference type="EMBL" id="CAB4189895.1"/>
    </source>
</evidence>
<dbReference type="EMBL" id="LR797140">
    <property type="protein sequence ID" value="CAB4189895.1"/>
    <property type="molecule type" value="Genomic_DNA"/>
</dbReference>